<proteinExistence type="predicted"/>
<protein>
    <submittedName>
        <fullName evidence="2">Pilus assembly protein CpaD</fullName>
    </submittedName>
</protein>
<dbReference type="PROSITE" id="PS51257">
    <property type="entry name" value="PROKAR_LIPOPROTEIN"/>
    <property type="match status" value="1"/>
</dbReference>
<evidence type="ECO:0000256" key="1">
    <source>
        <dbReference type="SAM" id="SignalP"/>
    </source>
</evidence>
<feature type="chain" id="PRO_5040750408" evidence="1">
    <location>
        <begin position="21"/>
        <end position="220"/>
    </location>
</feature>
<evidence type="ECO:0000313" key="3">
    <source>
        <dbReference type="Proteomes" id="UP000316123"/>
    </source>
</evidence>
<keyword evidence="1" id="KW-0732">Signal</keyword>
<feature type="signal peptide" evidence="1">
    <location>
        <begin position="1"/>
        <end position="20"/>
    </location>
</feature>
<name>A0A9X9BMR0_PSEMA</name>
<reference evidence="2 3" key="1">
    <citation type="submission" date="2019-06" db="EMBL/GenBank/DDBJ databases">
        <title>Pseudomonas bimorpha sp. nov. isolated from bovine raw milk and skim milk concentrate.</title>
        <authorList>
            <person name="Hofmann K."/>
            <person name="Huptas C."/>
            <person name="Doll E."/>
            <person name="Scherer S."/>
            <person name="Wenning M."/>
        </authorList>
    </citation>
    <scope>NUCLEOTIDE SEQUENCE [LARGE SCALE GENOMIC DNA]</scope>
    <source>
        <strain evidence="2 3">DSM 13124</strain>
    </source>
</reference>
<dbReference type="OrthoDB" id="9802674at2"/>
<dbReference type="NCBIfam" id="TIGR02522">
    <property type="entry name" value="pilus_cpaD"/>
    <property type="match status" value="1"/>
</dbReference>
<evidence type="ECO:0000313" key="2">
    <source>
        <dbReference type="EMBL" id="TWR52813.1"/>
    </source>
</evidence>
<dbReference type="EMBL" id="VFEQ01000023">
    <property type="protein sequence ID" value="TWR52813.1"/>
    <property type="molecule type" value="Genomic_DNA"/>
</dbReference>
<comment type="caution">
    <text evidence="2">The sequence shown here is derived from an EMBL/GenBank/DDBJ whole genome shotgun (WGS) entry which is preliminary data.</text>
</comment>
<accession>A0A9X9BMR0</accession>
<gene>
    <name evidence="2" type="ORF">FIV41_25535</name>
</gene>
<dbReference type="AlphaFoldDB" id="A0A9X9BMR0"/>
<dbReference type="Pfam" id="PF09476">
    <property type="entry name" value="Pilus_CpaD"/>
    <property type="match status" value="1"/>
</dbReference>
<dbReference type="InterPro" id="IPR013361">
    <property type="entry name" value="Pilus_CpaD"/>
</dbReference>
<dbReference type="InterPro" id="IPR019027">
    <property type="entry name" value="Pilus_biogenesis_CpaD-related"/>
</dbReference>
<sequence length="220" mass="23890">MPMPAIKPLLPLLAVALLLAGCDHQINQMRENRFQPYNQAQAPSVKPQALMAALHTNGTGSLTPDSLANLNTLLRSQGRLHNQTLTLRPFTPAGETLSKRLATVLRELGTPVQQIIVEPVQLRAGNTSDEDLQVVSEAMVVTVPDCVIADGQSWTVKPFQATGQLGCANRANIARMVADPRDLVRAQALDSGDGNTAVNSVTRYYDDEPRELLDIDFSKN</sequence>
<dbReference type="Proteomes" id="UP000316123">
    <property type="component" value="Unassembled WGS sequence"/>
</dbReference>
<organism evidence="2 3">
    <name type="scientific">Pseudomonas marginalis</name>
    <name type="common">Pseudomonas panacis</name>
    <dbReference type="NCBI Taxonomy" id="298"/>
    <lineage>
        <taxon>Bacteria</taxon>
        <taxon>Pseudomonadati</taxon>
        <taxon>Pseudomonadota</taxon>
        <taxon>Gammaproteobacteria</taxon>
        <taxon>Pseudomonadales</taxon>
        <taxon>Pseudomonadaceae</taxon>
        <taxon>Pseudomonas</taxon>
    </lineage>
</organism>